<gene>
    <name evidence="2" type="ORF">AVDCRST_MAG19-2559</name>
</gene>
<evidence type="ECO:0000256" key="1">
    <source>
        <dbReference type="SAM" id="SignalP"/>
    </source>
</evidence>
<dbReference type="InterPro" id="IPR021851">
    <property type="entry name" value="DUF3455"/>
</dbReference>
<dbReference type="EMBL" id="CADCWL010000125">
    <property type="protein sequence ID" value="CAA9568824.1"/>
    <property type="molecule type" value="Genomic_DNA"/>
</dbReference>
<evidence type="ECO:0000313" key="2">
    <source>
        <dbReference type="EMBL" id="CAA9568824.1"/>
    </source>
</evidence>
<dbReference type="Pfam" id="PF11937">
    <property type="entry name" value="DUF3455"/>
    <property type="match status" value="1"/>
</dbReference>
<keyword evidence="1" id="KW-0732">Signal</keyword>
<feature type="chain" id="PRO_5027028187" description="DUF3455 domain-containing protein" evidence="1">
    <location>
        <begin position="25"/>
        <end position="191"/>
    </location>
</feature>
<proteinExistence type="predicted"/>
<feature type="signal peptide" evidence="1">
    <location>
        <begin position="1"/>
        <end position="24"/>
    </location>
</feature>
<dbReference type="AlphaFoldDB" id="A0A6J4V4J2"/>
<sequence length="191" mass="19238">MPKTGLIVGLAAVSLAGAAGGAMAGSSGAIVLAQATPTAFPIALEVPAGSAILFATEARGVQIYDCAESPDEPGTIAWVFREPEADLFNAAGELVGTHYAGPTWEGNDGSTIVGEVLERADSPASGSIPWLLLEAAENGGTGIFATATHVQRLDTAGGAAPETGCGEENLDDELRVPYTATYAFAYPAADA</sequence>
<name>A0A6J4V4J2_9BACT</name>
<organism evidence="2">
    <name type="scientific">uncultured Thermomicrobiales bacterium</name>
    <dbReference type="NCBI Taxonomy" id="1645740"/>
    <lineage>
        <taxon>Bacteria</taxon>
        <taxon>Pseudomonadati</taxon>
        <taxon>Thermomicrobiota</taxon>
        <taxon>Thermomicrobia</taxon>
        <taxon>Thermomicrobiales</taxon>
        <taxon>environmental samples</taxon>
    </lineage>
</organism>
<dbReference type="PANTHER" id="PTHR35567">
    <property type="entry name" value="MALATE DEHYDROGENASE (AFU_ORTHOLOGUE AFUA_2G13800)"/>
    <property type="match status" value="1"/>
</dbReference>
<reference evidence="2" key="1">
    <citation type="submission" date="2020-02" db="EMBL/GenBank/DDBJ databases">
        <authorList>
            <person name="Meier V. D."/>
        </authorList>
    </citation>
    <scope>NUCLEOTIDE SEQUENCE</scope>
    <source>
        <strain evidence="2">AVDCRST_MAG19</strain>
    </source>
</reference>
<accession>A0A6J4V4J2</accession>
<evidence type="ECO:0008006" key="3">
    <source>
        <dbReference type="Google" id="ProtNLM"/>
    </source>
</evidence>
<dbReference type="PANTHER" id="PTHR35567:SF1">
    <property type="entry name" value="CONSERVED FUNGAL PROTEIN (AFU_ORTHOLOGUE AFUA_1G14230)"/>
    <property type="match status" value="1"/>
</dbReference>
<protein>
    <recommendedName>
        <fullName evidence="3">DUF3455 domain-containing protein</fullName>
    </recommendedName>
</protein>